<dbReference type="Proteomes" id="UP000772434">
    <property type="component" value="Unassembled WGS sequence"/>
</dbReference>
<dbReference type="Gene3D" id="3.40.1190.20">
    <property type="match status" value="1"/>
</dbReference>
<dbReference type="AlphaFoldDB" id="A0A9P5PKC7"/>
<reference evidence="2" key="1">
    <citation type="submission" date="2020-11" db="EMBL/GenBank/DDBJ databases">
        <authorList>
            <consortium name="DOE Joint Genome Institute"/>
            <person name="Ahrendt S."/>
            <person name="Riley R."/>
            <person name="Andreopoulos W."/>
            <person name="Labutti K."/>
            <person name="Pangilinan J."/>
            <person name="Ruiz-Duenas F.J."/>
            <person name="Barrasa J.M."/>
            <person name="Sanchez-Garcia M."/>
            <person name="Camarero S."/>
            <person name="Miyauchi S."/>
            <person name="Serrano A."/>
            <person name="Linde D."/>
            <person name="Babiker R."/>
            <person name="Drula E."/>
            <person name="Ayuso-Fernandez I."/>
            <person name="Pacheco R."/>
            <person name="Padilla G."/>
            <person name="Ferreira P."/>
            <person name="Barriuso J."/>
            <person name="Kellner H."/>
            <person name="Castanera R."/>
            <person name="Alfaro M."/>
            <person name="Ramirez L."/>
            <person name="Pisabarro A.G."/>
            <person name="Kuo A."/>
            <person name="Tritt A."/>
            <person name="Lipzen A."/>
            <person name="He G."/>
            <person name="Yan M."/>
            <person name="Ng V."/>
            <person name="Cullen D."/>
            <person name="Martin F."/>
            <person name="Rosso M.-N."/>
            <person name="Henrissat B."/>
            <person name="Hibbett D."/>
            <person name="Martinez A.T."/>
            <person name="Grigoriev I.V."/>
        </authorList>
    </citation>
    <scope>NUCLEOTIDE SEQUENCE</scope>
    <source>
        <strain evidence="2">AH 40177</strain>
    </source>
</reference>
<feature type="domain" description="Pyridoxamine kinase/Phosphomethylpyrimidine kinase" evidence="1">
    <location>
        <begin position="4"/>
        <end position="40"/>
    </location>
</feature>
<feature type="non-terminal residue" evidence="2">
    <location>
        <position position="1"/>
    </location>
</feature>
<dbReference type="InterPro" id="IPR013749">
    <property type="entry name" value="PM/HMP-P_kinase-1"/>
</dbReference>
<evidence type="ECO:0000313" key="2">
    <source>
        <dbReference type="EMBL" id="KAF9064916.1"/>
    </source>
</evidence>
<dbReference type="OrthoDB" id="10028886at2759"/>
<evidence type="ECO:0000313" key="3">
    <source>
        <dbReference type="Proteomes" id="UP000772434"/>
    </source>
</evidence>
<evidence type="ECO:0000259" key="1">
    <source>
        <dbReference type="Pfam" id="PF08543"/>
    </source>
</evidence>
<feature type="non-terminal residue" evidence="2">
    <location>
        <position position="85"/>
    </location>
</feature>
<name>A0A9P5PKC7_9AGAR</name>
<protein>
    <recommendedName>
        <fullName evidence="1">Pyridoxamine kinase/Phosphomethylpyrimidine kinase domain-containing protein</fullName>
    </recommendedName>
</protein>
<organism evidence="2 3">
    <name type="scientific">Rhodocollybia butyracea</name>
    <dbReference type="NCBI Taxonomy" id="206335"/>
    <lineage>
        <taxon>Eukaryota</taxon>
        <taxon>Fungi</taxon>
        <taxon>Dikarya</taxon>
        <taxon>Basidiomycota</taxon>
        <taxon>Agaricomycotina</taxon>
        <taxon>Agaricomycetes</taxon>
        <taxon>Agaricomycetidae</taxon>
        <taxon>Agaricales</taxon>
        <taxon>Marasmiineae</taxon>
        <taxon>Omphalotaceae</taxon>
        <taxon>Rhodocollybia</taxon>
    </lineage>
</organism>
<comment type="caution">
    <text evidence="2">The sequence shown here is derived from an EMBL/GenBank/DDBJ whole genome shotgun (WGS) entry which is preliminary data.</text>
</comment>
<dbReference type="Pfam" id="PF08543">
    <property type="entry name" value="Phos_pyr_kin"/>
    <property type="match status" value="1"/>
</dbReference>
<sequence length="85" mass="9505">EVGRTMILCRPRIESTSTHGTLCTLNTAIAARLASGSDCTSRFMTLRFTTRYTAHLGIETADSTIRHGQEPLNRFHSMQQLLVPR</sequence>
<gene>
    <name evidence="2" type="ORF">BDP27DRAFT_1187279</name>
</gene>
<proteinExistence type="predicted"/>
<dbReference type="InterPro" id="IPR029056">
    <property type="entry name" value="Ribokinase-like"/>
</dbReference>
<keyword evidence="3" id="KW-1185">Reference proteome</keyword>
<dbReference type="EMBL" id="JADNRY010000112">
    <property type="protein sequence ID" value="KAF9064916.1"/>
    <property type="molecule type" value="Genomic_DNA"/>
</dbReference>
<accession>A0A9P5PKC7</accession>